<evidence type="ECO:0000259" key="3">
    <source>
        <dbReference type="Pfam" id="PF12325"/>
    </source>
</evidence>
<dbReference type="GO" id="GO:0005783">
    <property type="term" value="C:endoplasmic reticulum"/>
    <property type="evidence" value="ECO:0007669"/>
    <property type="project" value="TreeGrafter"/>
</dbReference>
<accession>A0A0H5R9K7</accession>
<feature type="coiled-coil region" evidence="1">
    <location>
        <begin position="248"/>
        <end position="380"/>
    </location>
</feature>
<feature type="region of interest" description="Disordered" evidence="2">
    <location>
        <begin position="553"/>
        <end position="582"/>
    </location>
</feature>
<protein>
    <recommendedName>
        <fullName evidence="3">TATA element modulatory factor 1 TATA binding domain-containing protein</fullName>
    </recommendedName>
</protein>
<feature type="compositionally biased region" description="Low complexity" evidence="2">
    <location>
        <begin position="561"/>
        <end position="570"/>
    </location>
</feature>
<reference evidence="4" key="1">
    <citation type="submission" date="2015-04" db="EMBL/GenBank/DDBJ databases">
        <title>The genome sequence of the plant pathogenic Rhizarian Plasmodiophora brassicae reveals insights in its biotrophic life cycle and the origin of chitin synthesis.</title>
        <authorList>
            <person name="Schwelm A."/>
            <person name="Fogelqvist J."/>
            <person name="Knaust A."/>
            <person name="Julke S."/>
            <person name="Lilja T."/>
            <person name="Dhandapani V."/>
            <person name="Bonilla-Rosso G."/>
            <person name="Karlsson M."/>
            <person name="Shevchenko A."/>
            <person name="Choi S.R."/>
            <person name="Kim H.G."/>
            <person name="Park J.Y."/>
            <person name="Lim Y.P."/>
            <person name="Ludwig-Muller J."/>
            <person name="Dixelius C."/>
        </authorList>
    </citation>
    <scope>NUCLEOTIDE SEQUENCE</scope>
    <source>
        <tissue evidence="4">Potato root galls</tissue>
    </source>
</reference>
<dbReference type="AlphaFoldDB" id="A0A0H5R9K7"/>
<feature type="coiled-coil region" evidence="1">
    <location>
        <begin position="142"/>
        <end position="184"/>
    </location>
</feature>
<evidence type="ECO:0000313" key="4">
    <source>
        <dbReference type="EMBL" id="CRZ10805.1"/>
    </source>
</evidence>
<dbReference type="InterPro" id="IPR052602">
    <property type="entry name" value="Growth_transcription_reg"/>
</dbReference>
<feature type="domain" description="TATA element modulatory factor 1 TATA binding" evidence="3">
    <location>
        <begin position="587"/>
        <end position="683"/>
    </location>
</feature>
<keyword evidence="1" id="KW-0175">Coiled coil</keyword>
<dbReference type="InterPro" id="IPR022091">
    <property type="entry name" value="TMF_TATA-bd"/>
</dbReference>
<dbReference type="GO" id="GO:0005794">
    <property type="term" value="C:Golgi apparatus"/>
    <property type="evidence" value="ECO:0007669"/>
    <property type="project" value="TreeGrafter"/>
</dbReference>
<evidence type="ECO:0000256" key="1">
    <source>
        <dbReference type="SAM" id="Coils"/>
    </source>
</evidence>
<dbReference type="PANTHER" id="PTHR46515">
    <property type="entry name" value="TATA ELEMENT MODULATORY FACTOR TMF1"/>
    <property type="match status" value="1"/>
</dbReference>
<organism evidence="4">
    <name type="scientific">Spongospora subterranea</name>
    <dbReference type="NCBI Taxonomy" id="70186"/>
    <lineage>
        <taxon>Eukaryota</taxon>
        <taxon>Sar</taxon>
        <taxon>Rhizaria</taxon>
        <taxon>Endomyxa</taxon>
        <taxon>Phytomyxea</taxon>
        <taxon>Plasmodiophorida</taxon>
        <taxon>Plasmodiophoridae</taxon>
        <taxon>Spongospora</taxon>
    </lineage>
</organism>
<dbReference type="PANTHER" id="PTHR46515:SF1">
    <property type="entry name" value="TATA ELEMENT MODULATORY FACTOR"/>
    <property type="match status" value="1"/>
</dbReference>
<name>A0A0H5R9K7_9EUKA</name>
<proteinExistence type="predicted"/>
<feature type="coiled-coil region" evidence="1">
    <location>
        <begin position="585"/>
        <end position="619"/>
    </location>
</feature>
<dbReference type="Pfam" id="PF12325">
    <property type="entry name" value="TMF_TATA_bd"/>
    <property type="match status" value="1"/>
</dbReference>
<feature type="coiled-coil region" evidence="1">
    <location>
        <begin position="417"/>
        <end position="539"/>
    </location>
</feature>
<dbReference type="EMBL" id="HACM01010363">
    <property type="protein sequence ID" value="CRZ10805.1"/>
    <property type="molecule type" value="Transcribed_RNA"/>
</dbReference>
<sequence length="694" mass="78654">MSFDFQRWATKSLAIVEGHLDQAFGLDSIDNAVAPASIPTNTVPVIPQTTEANKSPLSPVIDVLSRIPAETVVEEAQPAKQSSPARCLSSTEKSYEPALASVIATDESQSPKSVAILLRRREAQLSDLSTQLAQFHDDKGDLEAKLRQASRIEAELRQSLEQTKKSLSDQLQKKQDQIDEILKEGEQWSLKQLKLETITKGLRKQLQERQTDIDTIKADLELKTATLNDAAANRLSQEQAEQKLLERIALLTSQYGEVKSELDRINRESTQLDVERSGSVAVVERLEAKLKALEVEAAHWKIAYDEQSELHARLSVMQDQLKEATVREESLVRNISELTLELETLRGQSQGDRNSLRMQLHEVRGQLQEAQLRAEQVQSEIPSATRPLLKQIETFQKSLKSRTESWESREQFLIAQVADAEKLRSEYQQAKASLEIAHKQLCENFQALQVEARDVANDRSDALSKLEAAHARLESIIRDTQKKDLHIDSLNKQVQSLVDQRTLDESRLRDEVEAANSINSELREELENSRQAFRDLETSFSHRNDLGKTARESLQLHSRRPSNSSDPSNNGFAPFPKAINGPMNAMDLHQRLRRQEAELQSLRDRLLTIESDRDKLMDQLVSESIKSASFAEESQTLQKQHDDLLIRHDIALHIIGEKTDQVDELQADLTESRGIFKEQISSLVDQVERLRNRQ</sequence>
<evidence type="ECO:0000256" key="2">
    <source>
        <dbReference type="SAM" id="MobiDB-lite"/>
    </source>
</evidence>